<dbReference type="Pfam" id="PF01823">
    <property type="entry name" value="MACPF"/>
    <property type="match status" value="1"/>
</dbReference>
<dbReference type="PANTHER" id="PTHR33199">
    <property type="entry name" value="MACPF DOMAIN-CONTAINING PROTEIN CAD1"/>
    <property type="match status" value="1"/>
</dbReference>
<protein>
    <submittedName>
        <fullName evidence="3">MACPF domain-containing protein At1g14780-like</fullName>
    </submittedName>
</protein>
<dbReference type="InParanoid" id="A0A1U8B5Z2"/>
<keyword evidence="2" id="KW-1185">Reference proteome</keyword>
<dbReference type="PROSITE" id="PS51412">
    <property type="entry name" value="MACPF_2"/>
    <property type="match status" value="1"/>
</dbReference>
<gene>
    <name evidence="3" type="primary">LOC104611121</name>
</gene>
<dbReference type="InterPro" id="IPR044663">
    <property type="entry name" value="CAD1/NSL1-like"/>
</dbReference>
<evidence type="ECO:0000313" key="3">
    <source>
        <dbReference type="RefSeq" id="XP_010276392.1"/>
    </source>
</evidence>
<accession>A0A1U8B5Z2</accession>
<dbReference type="AlphaFoldDB" id="A0A1U8B5Z2"/>
<sequence>MSGEGIVEKALNSLGRGYDITSDFRLKYCKGKRRLVLLDETDKRELAVPGFGFYNDVSVDIKCDKGDRTRYQSDVLEFNKMSEFFNQKCSLPGKIPSGLFNSMFGFNSSSWARDASETKCLALDGYYIILFNLHIDRYPLLLSDQVRKAVPSTWDPAALARFIETYGTHVIVGLGIGGQDVVLVRQDQSSNLQPAEIKKHLESLGDQLFTGTCTLPLHCKSRVHTRHKAPKAFNVFDPNPNFMGGFSSITTKDGISVICSKRGGELLANSHCEWLLTVPSVPDAVHFSFIPITSLLQGVPGKGFLSHAINLYLRYKPPMAHLQYFLDFQSHKLWAPIHNDLPLGPTTNRVIPTPALHFNLMGPKLYVNPVQVTVGKRPVTGMRLYLEGMKCNGLAIHLEHLSNTPVVLQNRIDDVPIWRGSEEIGDDRFLEAVQWKKFSHVCTAPVKYDPQWAVGCRDVVFIVTGAQLHVKKHGSKSVLHLRLLFSKVLCSGIARSVWTQCPSEFSHKSSSFFSAISTSISGNSEKEKPAPVVIDSAVFPKGPPLPVNTQKLLKFVDLSELCKGPKDSPGHWLATGAKLDLQKGKICLHVKFSLLSYFF</sequence>
<organism evidence="2 3">
    <name type="scientific">Nelumbo nucifera</name>
    <name type="common">Sacred lotus</name>
    <dbReference type="NCBI Taxonomy" id="4432"/>
    <lineage>
        <taxon>Eukaryota</taxon>
        <taxon>Viridiplantae</taxon>
        <taxon>Streptophyta</taxon>
        <taxon>Embryophyta</taxon>
        <taxon>Tracheophyta</taxon>
        <taxon>Spermatophyta</taxon>
        <taxon>Magnoliopsida</taxon>
        <taxon>Proteales</taxon>
        <taxon>Nelumbonaceae</taxon>
        <taxon>Nelumbo</taxon>
    </lineage>
</organism>
<proteinExistence type="predicted"/>
<dbReference type="RefSeq" id="XP_010276392.1">
    <property type="nucleotide sequence ID" value="XM_010278090.2"/>
</dbReference>
<feature type="domain" description="MACPF" evidence="1">
    <location>
        <begin position="1"/>
        <end position="326"/>
    </location>
</feature>
<dbReference type="eggNOG" id="ENOG502QRGU">
    <property type="taxonomic scope" value="Eukaryota"/>
</dbReference>
<name>A0A1U8B5Z2_NELNU</name>
<dbReference type="FunCoup" id="A0A1U8B5Z2">
    <property type="interactions" value="566"/>
</dbReference>
<evidence type="ECO:0000313" key="2">
    <source>
        <dbReference type="Proteomes" id="UP000189703"/>
    </source>
</evidence>
<evidence type="ECO:0000259" key="1">
    <source>
        <dbReference type="PROSITE" id="PS51412"/>
    </source>
</evidence>
<dbReference type="SMART" id="SM00457">
    <property type="entry name" value="MACPF"/>
    <property type="match status" value="1"/>
</dbReference>
<dbReference type="Proteomes" id="UP000189703">
    <property type="component" value="Unplaced"/>
</dbReference>
<dbReference type="PANTHER" id="PTHR33199:SF4">
    <property type="entry name" value="OS02G0736300 PROTEIN"/>
    <property type="match status" value="1"/>
</dbReference>
<dbReference type="OMA" id="QDCPGYW"/>
<dbReference type="OrthoDB" id="1366754at2759"/>
<dbReference type="InterPro" id="IPR020864">
    <property type="entry name" value="MACPF"/>
</dbReference>
<dbReference type="KEGG" id="nnu:104611121"/>
<dbReference type="GeneID" id="104611121"/>
<reference evidence="3" key="1">
    <citation type="submission" date="2025-08" db="UniProtKB">
        <authorList>
            <consortium name="RefSeq"/>
        </authorList>
    </citation>
    <scope>IDENTIFICATION</scope>
</reference>
<dbReference type="GO" id="GO:0009626">
    <property type="term" value="P:plant-type hypersensitive response"/>
    <property type="evidence" value="ECO:0000318"/>
    <property type="project" value="GO_Central"/>
</dbReference>
<dbReference type="GO" id="GO:2000031">
    <property type="term" value="P:regulation of salicylic acid mediated signaling pathway"/>
    <property type="evidence" value="ECO:0007669"/>
    <property type="project" value="InterPro"/>
</dbReference>